<keyword evidence="4" id="KW-1185">Reference proteome</keyword>
<dbReference type="PROSITE" id="PS01124">
    <property type="entry name" value="HTH_ARAC_FAMILY_2"/>
    <property type="match status" value="1"/>
</dbReference>
<sequence>MMVAAVSVAPGWDHPRAAAAARILVEVGTERGMTVGACLAGSGLRAEDLVAPGFQLEAGQELTVARNLIRALGDSPGLGTEAGRRYTIASLGIWGYAILSSPTLREVLRLGVRYAELSFAFIQPVLEESGAEVAVVFDDEQIPADVRDFFVERELAKIAHLLPVAVDPRHRVRIETRFTGPRAAALAAVLGDVSLRSGAPRHRIVVQRTALDASLPHADPIAVRELEAQCLRTLEARRARRGVAAHVRSLVLAELDTGPTMARIADYLHIDARTLRRRLRAEGTTYRELVDEVRAAIADELLAAGLTLADVARRLGYHDAAGFSRAYRRWTGTAPGRSRR</sequence>
<protein>
    <submittedName>
        <fullName evidence="3">AraC family transcriptional regulator</fullName>
    </submittedName>
</protein>
<dbReference type="Proteomes" id="UP000694257">
    <property type="component" value="Chromosome"/>
</dbReference>
<evidence type="ECO:0000313" key="4">
    <source>
        <dbReference type="Proteomes" id="UP000694257"/>
    </source>
</evidence>
<organism evidence="3 4">
    <name type="scientific">Nocardia iowensis</name>
    <dbReference type="NCBI Taxonomy" id="204891"/>
    <lineage>
        <taxon>Bacteria</taxon>
        <taxon>Bacillati</taxon>
        <taxon>Actinomycetota</taxon>
        <taxon>Actinomycetes</taxon>
        <taxon>Mycobacteriales</taxon>
        <taxon>Nocardiaceae</taxon>
        <taxon>Nocardia</taxon>
    </lineage>
</organism>
<dbReference type="RefSeq" id="WP_218469311.1">
    <property type="nucleotide sequence ID" value="NZ_CP078145.1"/>
</dbReference>
<keyword evidence="1" id="KW-0238">DNA-binding</keyword>
<dbReference type="InterPro" id="IPR032687">
    <property type="entry name" value="AraC-type_N"/>
</dbReference>
<dbReference type="PANTHER" id="PTHR47894:SF1">
    <property type="entry name" value="HTH-TYPE TRANSCRIPTIONAL REGULATOR VQSM"/>
    <property type="match status" value="1"/>
</dbReference>
<dbReference type="SMART" id="SM00342">
    <property type="entry name" value="HTH_ARAC"/>
    <property type="match status" value="1"/>
</dbReference>
<accession>A0ABX8RFP2</accession>
<evidence type="ECO:0000256" key="1">
    <source>
        <dbReference type="ARBA" id="ARBA00023125"/>
    </source>
</evidence>
<proteinExistence type="predicted"/>
<evidence type="ECO:0000313" key="3">
    <source>
        <dbReference type="EMBL" id="QXN88428.1"/>
    </source>
</evidence>
<dbReference type="Pfam" id="PF12625">
    <property type="entry name" value="Arabinose_bd"/>
    <property type="match status" value="1"/>
</dbReference>
<dbReference type="InterPro" id="IPR018060">
    <property type="entry name" value="HTH_AraC"/>
</dbReference>
<reference evidence="3 4" key="1">
    <citation type="submission" date="2021-07" db="EMBL/GenBank/DDBJ databases">
        <title>Whole Genome Sequence of Nocardia Iowensis.</title>
        <authorList>
            <person name="Lamm A."/>
            <person name="Collins-Fairclough A.M."/>
            <person name="Bunk B."/>
            <person name="Sproer C."/>
        </authorList>
    </citation>
    <scope>NUCLEOTIDE SEQUENCE [LARGE SCALE GENOMIC DNA]</scope>
    <source>
        <strain evidence="3 4">NRRL 5646</strain>
    </source>
</reference>
<gene>
    <name evidence="3" type="ORF">KV110_22790</name>
</gene>
<dbReference type="EMBL" id="CP078145">
    <property type="protein sequence ID" value="QXN88428.1"/>
    <property type="molecule type" value="Genomic_DNA"/>
</dbReference>
<evidence type="ECO:0000259" key="2">
    <source>
        <dbReference type="PROSITE" id="PS01124"/>
    </source>
</evidence>
<feature type="domain" description="HTH araC/xylS-type" evidence="2">
    <location>
        <begin position="245"/>
        <end position="340"/>
    </location>
</feature>
<dbReference type="Pfam" id="PF12833">
    <property type="entry name" value="HTH_18"/>
    <property type="match status" value="1"/>
</dbReference>
<dbReference type="PANTHER" id="PTHR47894">
    <property type="entry name" value="HTH-TYPE TRANSCRIPTIONAL REGULATOR GADX"/>
    <property type="match status" value="1"/>
</dbReference>
<name>A0ABX8RFP2_NOCIO</name>